<dbReference type="InterPro" id="IPR037524">
    <property type="entry name" value="PA14/GLEYA"/>
</dbReference>
<proteinExistence type="predicted"/>
<keyword evidence="3" id="KW-1185">Reference proteome</keyword>
<dbReference type="OrthoDB" id="4388755at2759"/>
<gene>
    <name evidence="2" type="ORF">ISF_07123</name>
</gene>
<organism evidence="2 3">
    <name type="scientific">Cordyceps fumosorosea (strain ARSEF 2679)</name>
    <name type="common">Isaria fumosorosea</name>
    <dbReference type="NCBI Taxonomy" id="1081104"/>
    <lineage>
        <taxon>Eukaryota</taxon>
        <taxon>Fungi</taxon>
        <taxon>Dikarya</taxon>
        <taxon>Ascomycota</taxon>
        <taxon>Pezizomycotina</taxon>
        <taxon>Sordariomycetes</taxon>
        <taxon>Hypocreomycetidae</taxon>
        <taxon>Hypocreales</taxon>
        <taxon>Cordycipitaceae</taxon>
        <taxon>Cordyceps</taxon>
    </lineage>
</organism>
<dbReference type="EMBL" id="AZHB01000020">
    <property type="protein sequence ID" value="OAA57202.1"/>
    <property type="molecule type" value="Genomic_DNA"/>
</dbReference>
<comment type="caution">
    <text evidence="2">The sequence shown here is derived from an EMBL/GenBank/DDBJ whole genome shotgun (WGS) entry which is preliminary data.</text>
</comment>
<dbReference type="InterPro" id="IPR018871">
    <property type="entry name" value="GLEYA_adhesin_domain"/>
</dbReference>
<dbReference type="Gene3D" id="2.60.120.1560">
    <property type="match status" value="1"/>
</dbReference>
<dbReference type="PROSITE" id="PS51820">
    <property type="entry name" value="PA14"/>
    <property type="match status" value="1"/>
</dbReference>
<accession>A0A167Q1L1</accession>
<name>A0A167Q1L1_CORFA</name>
<evidence type="ECO:0000313" key="2">
    <source>
        <dbReference type="EMBL" id="OAA57202.1"/>
    </source>
</evidence>
<evidence type="ECO:0000313" key="3">
    <source>
        <dbReference type="Proteomes" id="UP000076744"/>
    </source>
</evidence>
<protein>
    <submittedName>
        <fullName evidence="2">GLEYA adhesin domain protein</fullName>
    </submittedName>
</protein>
<dbReference type="RefSeq" id="XP_018702004.1">
    <property type="nucleotide sequence ID" value="XM_018850727.1"/>
</dbReference>
<dbReference type="STRING" id="1081104.A0A167Q1L1"/>
<dbReference type="Pfam" id="PF10528">
    <property type="entry name" value="GLEYA"/>
    <property type="match status" value="1"/>
</dbReference>
<dbReference type="Proteomes" id="UP000076744">
    <property type="component" value="Unassembled WGS sequence"/>
</dbReference>
<dbReference type="GeneID" id="30023415"/>
<dbReference type="AlphaFoldDB" id="A0A167Q1L1"/>
<reference evidence="2 3" key="1">
    <citation type="journal article" date="2016" name="Genome Biol. Evol.">
        <title>Divergent and convergent evolution of fungal pathogenicity.</title>
        <authorList>
            <person name="Shang Y."/>
            <person name="Xiao G."/>
            <person name="Zheng P."/>
            <person name="Cen K."/>
            <person name="Zhan S."/>
            <person name="Wang C."/>
        </authorList>
    </citation>
    <scope>NUCLEOTIDE SEQUENCE [LARGE SCALE GENOMIC DNA]</scope>
    <source>
        <strain evidence="2 3">ARSEF 2679</strain>
    </source>
</reference>
<sequence>MPTSVVTKVSSDGSVTLTLIKIITNNRTFTEEVTATTVETLPETSRETEVITTTVPRFVTFTTTSSGTPVVETSTSKLLTTETITTDVPILTTETELITDDNVDGSGFNPLFRNAAAGFLFACQAGRYRFNSPYANDITLLWFSDAAHSGYERADTDTVRVYYGDNEERDVYRDLEAGTYYLIRVLWENAGGALDLSMRIYGPDGGM</sequence>
<evidence type="ECO:0000259" key="1">
    <source>
        <dbReference type="PROSITE" id="PS51820"/>
    </source>
</evidence>
<feature type="domain" description="PA14" evidence="1">
    <location>
        <begin position="64"/>
        <end position="207"/>
    </location>
</feature>